<dbReference type="Pfam" id="PF00475">
    <property type="entry name" value="IGPD"/>
    <property type="match status" value="1"/>
</dbReference>
<evidence type="ECO:0000256" key="4">
    <source>
        <dbReference type="ARBA" id="ARBA00023102"/>
    </source>
</evidence>
<dbReference type="SUPFAM" id="SSF54211">
    <property type="entry name" value="Ribosomal protein S5 domain 2-like"/>
    <property type="match status" value="2"/>
</dbReference>
<dbReference type="EMBL" id="JRPC02000010">
    <property type="protein sequence ID" value="TLE16050.1"/>
    <property type="molecule type" value="Genomic_DNA"/>
</dbReference>
<dbReference type="EC" id="4.2.1.19" evidence="6 7"/>
<evidence type="ECO:0000256" key="1">
    <source>
        <dbReference type="ARBA" id="ARBA00005047"/>
    </source>
</evidence>
<dbReference type="OrthoDB" id="9790411at2"/>
<dbReference type="PROSITE" id="PS00955">
    <property type="entry name" value="IGP_DEHYDRATASE_2"/>
    <property type="match status" value="1"/>
</dbReference>
<dbReference type="AlphaFoldDB" id="A0A099UJE3"/>
<dbReference type="CDD" id="cd07914">
    <property type="entry name" value="IGPD"/>
    <property type="match status" value="1"/>
</dbReference>
<dbReference type="InterPro" id="IPR020565">
    <property type="entry name" value="ImidazoleglycerP_deHydtase_CS"/>
</dbReference>
<protein>
    <recommendedName>
        <fullName evidence="2 6">Imidazoleglycerol-phosphate dehydratase</fullName>
        <shortName evidence="6">IGPD</shortName>
        <ecNumber evidence="6 7">4.2.1.19</ecNumber>
    </recommendedName>
</protein>
<comment type="catalytic activity">
    <reaction evidence="6 7">
        <text>D-erythro-1-(imidazol-4-yl)glycerol 3-phosphate = 3-(imidazol-4-yl)-2-oxopropyl phosphate + H2O</text>
        <dbReference type="Rhea" id="RHEA:11040"/>
        <dbReference type="ChEBI" id="CHEBI:15377"/>
        <dbReference type="ChEBI" id="CHEBI:57766"/>
        <dbReference type="ChEBI" id="CHEBI:58278"/>
        <dbReference type="EC" id="4.2.1.19"/>
    </reaction>
</comment>
<name>A0A099UJE3_9HELI</name>
<dbReference type="RefSeq" id="WP_034553348.1">
    <property type="nucleotide sequence ID" value="NZ_CP021886.1"/>
</dbReference>
<organism evidence="8 11">
    <name type="scientific">Helicobacter apodemus</name>
    <dbReference type="NCBI Taxonomy" id="135569"/>
    <lineage>
        <taxon>Bacteria</taxon>
        <taxon>Pseudomonadati</taxon>
        <taxon>Campylobacterota</taxon>
        <taxon>Epsilonproteobacteria</taxon>
        <taxon>Campylobacterales</taxon>
        <taxon>Helicobacteraceae</taxon>
        <taxon>Helicobacter</taxon>
    </lineage>
</organism>
<dbReference type="InterPro" id="IPR020568">
    <property type="entry name" value="Ribosomal_Su5_D2-typ_SF"/>
</dbReference>
<evidence type="ECO:0000313" key="10">
    <source>
        <dbReference type="Proteomes" id="UP000029920"/>
    </source>
</evidence>
<dbReference type="HAMAP" id="MF_00076">
    <property type="entry name" value="HisB"/>
    <property type="match status" value="1"/>
</dbReference>
<dbReference type="GO" id="GO:0004424">
    <property type="term" value="F:imidazoleglycerol-phosphate dehydratase activity"/>
    <property type="evidence" value="ECO:0007669"/>
    <property type="project" value="UniProtKB-UniRule"/>
</dbReference>
<evidence type="ECO:0000313" key="11">
    <source>
        <dbReference type="Proteomes" id="UP000244890"/>
    </source>
</evidence>
<dbReference type="PROSITE" id="PS00954">
    <property type="entry name" value="IGP_DEHYDRATASE_1"/>
    <property type="match status" value="1"/>
</dbReference>
<comment type="pathway">
    <text evidence="1 6 7">Amino-acid biosynthesis; L-histidine biosynthesis; L-histidine from 5-phospho-alpha-D-ribose 1-diphosphate: step 6/9.</text>
</comment>
<dbReference type="Proteomes" id="UP000029920">
    <property type="component" value="Unassembled WGS sequence"/>
</dbReference>
<dbReference type="NCBIfam" id="NF002111">
    <property type="entry name" value="PRK00951.2-1"/>
    <property type="match status" value="1"/>
</dbReference>
<keyword evidence="10" id="KW-1185">Reference proteome</keyword>
<gene>
    <name evidence="6 8" type="primary">hisB</name>
    <name evidence="8" type="ORF">CDV25_09255</name>
    <name evidence="9" type="ORF">LS72_004825</name>
</gene>
<dbReference type="InterPro" id="IPR038494">
    <property type="entry name" value="IGPD_sf"/>
</dbReference>
<keyword evidence="6" id="KW-0963">Cytoplasm</keyword>
<evidence type="ECO:0000256" key="2">
    <source>
        <dbReference type="ARBA" id="ARBA00016664"/>
    </source>
</evidence>
<dbReference type="UniPathway" id="UPA00031">
    <property type="reaction ID" value="UER00011"/>
</dbReference>
<dbReference type="Gene3D" id="3.30.230.40">
    <property type="entry name" value="Imidazole glycerol phosphate dehydratase, domain 1"/>
    <property type="match status" value="2"/>
</dbReference>
<keyword evidence="3 6" id="KW-0028">Amino-acid biosynthesis</keyword>
<dbReference type="NCBIfam" id="NF002114">
    <property type="entry name" value="PRK00951.2-4"/>
    <property type="match status" value="1"/>
</dbReference>
<dbReference type="GO" id="GO:0005737">
    <property type="term" value="C:cytoplasm"/>
    <property type="evidence" value="ECO:0007669"/>
    <property type="project" value="UniProtKB-SubCell"/>
</dbReference>
<evidence type="ECO:0000256" key="6">
    <source>
        <dbReference type="HAMAP-Rule" id="MF_00076"/>
    </source>
</evidence>
<comment type="subcellular location">
    <subcellularLocation>
        <location evidence="6 7">Cytoplasm</location>
    </subcellularLocation>
</comment>
<evidence type="ECO:0000256" key="7">
    <source>
        <dbReference type="RuleBase" id="RU000599"/>
    </source>
</evidence>
<dbReference type="PANTHER" id="PTHR23133:SF2">
    <property type="entry name" value="IMIDAZOLEGLYCEROL-PHOSPHATE DEHYDRATASE"/>
    <property type="match status" value="1"/>
</dbReference>
<dbReference type="KEGG" id="had:CDV25_09255"/>
<dbReference type="FunFam" id="3.30.230.40:FF:000003">
    <property type="entry name" value="Imidazoleglycerol-phosphate dehydratase HisB"/>
    <property type="match status" value="1"/>
</dbReference>
<reference evidence="8 11" key="2">
    <citation type="submission" date="2017-06" db="EMBL/GenBank/DDBJ databases">
        <title>Complete genome of Helicobacter apodemus.</title>
        <authorList>
            <person name="Cho S."/>
        </authorList>
    </citation>
    <scope>NUCLEOTIDE SEQUENCE [LARGE SCALE GENOMIC DNA]</scope>
    <source>
        <strain evidence="8">SCJK1</strain>
        <strain evidence="11">SNUVETPUB-15-01</strain>
    </source>
</reference>
<dbReference type="InterPro" id="IPR000807">
    <property type="entry name" value="ImidazoleglycerolP_deHydtase"/>
</dbReference>
<proteinExistence type="inferred from homology"/>
<dbReference type="Proteomes" id="UP000244890">
    <property type="component" value="Chromosome"/>
</dbReference>
<evidence type="ECO:0000313" key="8">
    <source>
        <dbReference type="EMBL" id="AWI34927.1"/>
    </source>
</evidence>
<dbReference type="GO" id="GO:0000105">
    <property type="term" value="P:L-histidine biosynthetic process"/>
    <property type="evidence" value="ECO:0007669"/>
    <property type="project" value="UniProtKB-UniRule"/>
</dbReference>
<dbReference type="PANTHER" id="PTHR23133">
    <property type="entry name" value="IMIDAZOLEGLYCEROL-PHOSPHATE DEHYDRATASE HIS7"/>
    <property type="match status" value="1"/>
</dbReference>
<evidence type="ECO:0000256" key="3">
    <source>
        <dbReference type="ARBA" id="ARBA00022605"/>
    </source>
</evidence>
<sequence>MESLTRTTKETNITAKLDIYGKGEANIQTGIGFFDHMLHSLCKHARWNLELCCKGDLHIDFHHSVEDCGIVIGQLLKQSLFPIQKIERFGNASVVMDEACVECDLDISNRPFLVFELDIKGKVGDFDCELIEEFFRALIFNAGISTHIIQKRGKNNHHLIEAAFKAFAVAIRRASFKDENIEIPSTKGIL</sequence>
<keyword evidence="5 6" id="KW-0456">Lyase</keyword>
<accession>A0A099UJE3</accession>
<dbReference type="EMBL" id="CP021886">
    <property type="protein sequence ID" value="AWI34927.1"/>
    <property type="molecule type" value="Genomic_DNA"/>
</dbReference>
<dbReference type="FunFam" id="3.30.230.40:FF:000001">
    <property type="entry name" value="Imidazoleglycerol-phosphate dehydratase HisB"/>
    <property type="match status" value="1"/>
</dbReference>
<comment type="similarity">
    <text evidence="6 7">Belongs to the imidazoleglycerol-phosphate dehydratase family.</text>
</comment>
<evidence type="ECO:0000256" key="5">
    <source>
        <dbReference type="ARBA" id="ARBA00023239"/>
    </source>
</evidence>
<evidence type="ECO:0000313" key="9">
    <source>
        <dbReference type="EMBL" id="TLE16050.1"/>
    </source>
</evidence>
<keyword evidence="4 6" id="KW-0368">Histidine biosynthesis</keyword>
<reference evidence="9" key="3">
    <citation type="submission" date="2018-04" db="EMBL/GenBank/DDBJ databases">
        <authorList>
            <person name="Sheh A."/>
            <person name="Shen Z."/>
            <person name="Mannion A.J."/>
            <person name="Fox J.G."/>
        </authorList>
    </citation>
    <scope>NUCLEOTIDE SEQUENCE</scope>
    <source>
        <strain evidence="9">MIT-03-7007</strain>
    </source>
</reference>
<reference evidence="9 10" key="1">
    <citation type="journal article" date="2014" name="Genome Announc.">
        <title>Draft genome sequences of eight enterohepatic helicobacter species isolated from both laboratory and wild rodents.</title>
        <authorList>
            <person name="Sheh A."/>
            <person name="Shen Z."/>
            <person name="Fox J.G."/>
        </authorList>
    </citation>
    <scope>NUCLEOTIDE SEQUENCE [LARGE SCALE GENOMIC DNA]</scope>
    <source>
        <strain evidence="9 10">MIT-03-7007</strain>
    </source>
</reference>